<accession>A0AAD3CZC0</accession>
<organism evidence="1 2">
    <name type="scientific">Chaetoceros tenuissimus</name>
    <dbReference type="NCBI Taxonomy" id="426638"/>
    <lineage>
        <taxon>Eukaryota</taxon>
        <taxon>Sar</taxon>
        <taxon>Stramenopiles</taxon>
        <taxon>Ochrophyta</taxon>
        <taxon>Bacillariophyta</taxon>
        <taxon>Coscinodiscophyceae</taxon>
        <taxon>Chaetocerotophycidae</taxon>
        <taxon>Chaetocerotales</taxon>
        <taxon>Chaetocerotaceae</taxon>
        <taxon>Chaetoceros</taxon>
    </lineage>
</organism>
<dbReference type="Proteomes" id="UP001054902">
    <property type="component" value="Unassembled WGS sequence"/>
</dbReference>
<comment type="caution">
    <text evidence="1">The sequence shown here is derived from an EMBL/GenBank/DDBJ whole genome shotgun (WGS) entry which is preliminary data.</text>
</comment>
<proteinExistence type="predicted"/>
<evidence type="ECO:0000313" key="2">
    <source>
        <dbReference type="Proteomes" id="UP001054902"/>
    </source>
</evidence>
<name>A0AAD3CZC0_9STRA</name>
<dbReference type="EMBL" id="BLLK01000047">
    <property type="protein sequence ID" value="GFH54926.1"/>
    <property type="molecule type" value="Genomic_DNA"/>
</dbReference>
<keyword evidence="2" id="KW-1185">Reference proteome</keyword>
<dbReference type="AlphaFoldDB" id="A0AAD3CZC0"/>
<evidence type="ECO:0000313" key="1">
    <source>
        <dbReference type="EMBL" id="GFH54926.1"/>
    </source>
</evidence>
<sequence length="120" mass="14259">MSLMIKSITDTFNQILLVSNQIDMKNQKVLDDEKESKRLCQEATEACVAAISEHLYDFLCEGDNSNARYEDWLHECHPENCEGCVDHRFYVRESDHRMLWNKMQERRHRLSLLIQPRTSQ</sequence>
<gene>
    <name evidence="1" type="ORF">CTEN210_11402</name>
</gene>
<reference evidence="1 2" key="1">
    <citation type="journal article" date="2021" name="Sci. Rep.">
        <title>The genome of the diatom Chaetoceros tenuissimus carries an ancient integrated fragment of an extant virus.</title>
        <authorList>
            <person name="Hongo Y."/>
            <person name="Kimura K."/>
            <person name="Takaki Y."/>
            <person name="Yoshida Y."/>
            <person name="Baba S."/>
            <person name="Kobayashi G."/>
            <person name="Nagasaki K."/>
            <person name="Hano T."/>
            <person name="Tomaru Y."/>
        </authorList>
    </citation>
    <scope>NUCLEOTIDE SEQUENCE [LARGE SCALE GENOMIC DNA]</scope>
    <source>
        <strain evidence="1 2">NIES-3715</strain>
    </source>
</reference>
<protein>
    <submittedName>
        <fullName evidence="1">Uncharacterized protein</fullName>
    </submittedName>
</protein>